<evidence type="ECO:0000256" key="3">
    <source>
        <dbReference type="ARBA" id="ARBA00022448"/>
    </source>
</evidence>
<evidence type="ECO:0000256" key="2">
    <source>
        <dbReference type="ARBA" id="ARBA00008814"/>
    </source>
</evidence>
<dbReference type="InterPro" id="IPR051313">
    <property type="entry name" value="Bact_iron-sidero_bind"/>
</dbReference>
<dbReference type="EMBL" id="CP099837">
    <property type="protein sequence ID" value="USY17264.1"/>
    <property type="molecule type" value="Genomic_DNA"/>
</dbReference>
<dbReference type="PANTHER" id="PTHR30532">
    <property type="entry name" value="IRON III DICITRATE-BINDING PERIPLASMIC PROTEIN"/>
    <property type="match status" value="1"/>
</dbReference>
<evidence type="ECO:0000259" key="7">
    <source>
        <dbReference type="PROSITE" id="PS50983"/>
    </source>
</evidence>
<feature type="region of interest" description="Disordered" evidence="5">
    <location>
        <begin position="30"/>
        <end position="49"/>
    </location>
</feature>
<dbReference type="Proteomes" id="UP001055940">
    <property type="component" value="Chromosome"/>
</dbReference>
<evidence type="ECO:0000256" key="5">
    <source>
        <dbReference type="SAM" id="MobiDB-lite"/>
    </source>
</evidence>
<comment type="similarity">
    <text evidence="2">Belongs to the bacterial solute-binding protein 8 family.</text>
</comment>
<dbReference type="PANTHER" id="PTHR30532:SF24">
    <property type="entry name" value="FERRIC ENTEROBACTIN-BINDING PERIPLASMIC PROTEIN FEPB"/>
    <property type="match status" value="1"/>
</dbReference>
<dbReference type="SUPFAM" id="SSF53807">
    <property type="entry name" value="Helical backbone' metal receptor"/>
    <property type="match status" value="1"/>
</dbReference>
<keyword evidence="4 6" id="KW-0732">Signal</keyword>
<feature type="domain" description="Fe/B12 periplasmic-binding" evidence="7">
    <location>
        <begin position="60"/>
        <end position="332"/>
    </location>
</feature>
<keyword evidence="3" id="KW-0813">Transport</keyword>
<feature type="signal peptide" evidence="6">
    <location>
        <begin position="1"/>
        <end position="28"/>
    </location>
</feature>
<sequence>MRSTRPFPLPLACALAAGILLVSGCGSADGASPGPASDDAETRTVQTDQGEVTVPADPQRVVVLNYALAGYLYGLDVPVVATVPEDADGEGAYSDFWAEDAEQDGTGFLPWSTDGFDLEAVLGAEPDLIVAGGLGFPLFQAIEVYDQLSEIAPTVVVSGSHATWQEQYGFLAEEVFDEGERYEELVAAYDERVEEVREAITPPPGPVTFLVLTADHTPYALIEDTGLPRTFERLGLETDPLFAENDVEPYTTGGDMFELSTEQVGQMVTAPTVFVLGFNGDTADVATVSESDVYSALPAFEGGHAYDLPHWVLRGDYDEEMALLDIVEEQFS</sequence>
<dbReference type="RefSeq" id="WP_254416842.1">
    <property type="nucleotide sequence ID" value="NZ_BAAAJB010000003.1"/>
</dbReference>
<evidence type="ECO:0000256" key="1">
    <source>
        <dbReference type="ARBA" id="ARBA00004196"/>
    </source>
</evidence>
<name>A0ABY5CZJ9_9ACTN</name>
<evidence type="ECO:0000256" key="6">
    <source>
        <dbReference type="SAM" id="SignalP"/>
    </source>
</evidence>
<organism evidence="8 9">
    <name type="scientific">Nocardiopsis exhalans</name>
    <dbReference type="NCBI Taxonomy" id="163604"/>
    <lineage>
        <taxon>Bacteria</taxon>
        <taxon>Bacillati</taxon>
        <taxon>Actinomycetota</taxon>
        <taxon>Actinomycetes</taxon>
        <taxon>Streptosporangiales</taxon>
        <taxon>Nocardiopsidaceae</taxon>
        <taxon>Nocardiopsis</taxon>
    </lineage>
</organism>
<keyword evidence="9" id="KW-1185">Reference proteome</keyword>
<dbReference type="InterPro" id="IPR002491">
    <property type="entry name" value="ABC_transptr_periplasmic_BD"/>
</dbReference>
<proteinExistence type="inferred from homology"/>
<evidence type="ECO:0000256" key="4">
    <source>
        <dbReference type="ARBA" id="ARBA00022729"/>
    </source>
</evidence>
<comment type="subcellular location">
    <subcellularLocation>
        <location evidence="1">Cell envelope</location>
    </subcellularLocation>
</comment>
<dbReference type="PROSITE" id="PS51257">
    <property type="entry name" value="PROKAR_LIPOPROTEIN"/>
    <property type="match status" value="1"/>
</dbReference>
<accession>A0ABY5CZJ9</accession>
<protein>
    <submittedName>
        <fullName evidence="8">ABC transporter substrate-binding protein</fullName>
    </submittedName>
</protein>
<reference evidence="8" key="1">
    <citation type="submission" date="2022-06" db="EMBL/GenBank/DDBJ databases">
        <authorList>
            <person name="Ping M."/>
        </authorList>
    </citation>
    <scope>NUCLEOTIDE SEQUENCE</scope>
    <source>
        <strain evidence="8">JCM11759T</strain>
    </source>
</reference>
<feature type="chain" id="PRO_5046407545" evidence="6">
    <location>
        <begin position="29"/>
        <end position="332"/>
    </location>
</feature>
<dbReference type="Gene3D" id="3.40.50.1980">
    <property type="entry name" value="Nitrogenase molybdenum iron protein domain"/>
    <property type="match status" value="2"/>
</dbReference>
<evidence type="ECO:0000313" key="8">
    <source>
        <dbReference type="EMBL" id="USY17264.1"/>
    </source>
</evidence>
<dbReference type="PROSITE" id="PS50983">
    <property type="entry name" value="FE_B12_PBP"/>
    <property type="match status" value="1"/>
</dbReference>
<gene>
    <name evidence="8" type="ORF">NE857_18095</name>
</gene>
<dbReference type="Pfam" id="PF01497">
    <property type="entry name" value="Peripla_BP_2"/>
    <property type="match status" value="1"/>
</dbReference>
<evidence type="ECO:0000313" key="9">
    <source>
        <dbReference type="Proteomes" id="UP001055940"/>
    </source>
</evidence>